<gene>
    <name evidence="2" type="ORF">NEZAVI_LOCUS15863</name>
</gene>
<dbReference type="AlphaFoldDB" id="A0A9P0HVU8"/>
<feature type="chain" id="PRO_5040417410" description="Neuropeptide" evidence="1">
    <location>
        <begin position="19"/>
        <end position="310"/>
    </location>
</feature>
<accession>A0A9P0HVU8</accession>
<keyword evidence="1" id="KW-0732">Signal</keyword>
<name>A0A9P0HVU8_NEZVI</name>
<dbReference type="Proteomes" id="UP001152798">
    <property type="component" value="Chromosome 7"/>
</dbReference>
<feature type="signal peptide" evidence="1">
    <location>
        <begin position="1"/>
        <end position="18"/>
    </location>
</feature>
<proteinExistence type="predicted"/>
<reference evidence="2" key="1">
    <citation type="submission" date="2022-01" db="EMBL/GenBank/DDBJ databases">
        <authorList>
            <person name="King R."/>
        </authorList>
    </citation>
    <scope>NUCLEOTIDE SEQUENCE</scope>
</reference>
<evidence type="ECO:0000256" key="1">
    <source>
        <dbReference type="SAM" id="SignalP"/>
    </source>
</evidence>
<evidence type="ECO:0000313" key="3">
    <source>
        <dbReference type="Proteomes" id="UP001152798"/>
    </source>
</evidence>
<evidence type="ECO:0000313" key="2">
    <source>
        <dbReference type="EMBL" id="CAH1408307.1"/>
    </source>
</evidence>
<keyword evidence="3" id="KW-1185">Reference proteome</keyword>
<dbReference type="EMBL" id="OV725083">
    <property type="protein sequence ID" value="CAH1408307.1"/>
    <property type="molecule type" value="Genomic_DNA"/>
</dbReference>
<evidence type="ECO:0008006" key="4">
    <source>
        <dbReference type="Google" id="ProtNLM"/>
    </source>
</evidence>
<sequence>MKFIAYCSFLVIFTICEARYVPGEVPDFYAMVEPHMKAQIPKYIKSIAKDFKYAADAFATIEKNVTIAKTLMSNELKDVTKNMIKETLDLIQATIGTKITDEKALKEIEEAFSLMSQEYLVQYETLSGSIKGLKDHLLAKESLVDEIIKKKIPELIDDFVKKMKPEESKIASQSYVNDLKGPGREKVVAEVRKLFESEASEIDIVEKAVMEENYDKSLTMGLQFRILLNEVAKTYIKDRKQKNTVVGQLEAKADVVLMPLLEKGVNDLTVTLDSAKVVINNTVKFVVDDIDYELKRLTNSLSVILMSTFD</sequence>
<protein>
    <recommendedName>
        <fullName evidence="4">Neuropeptide</fullName>
    </recommendedName>
</protein>
<organism evidence="2 3">
    <name type="scientific">Nezara viridula</name>
    <name type="common">Southern green stink bug</name>
    <name type="synonym">Cimex viridulus</name>
    <dbReference type="NCBI Taxonomy" id="85310"/>
    <lineage>
        <taxon>Eukaryota</taxon>
        <taxon>Metazoa</taxon>
        <taxon>Ecdysozoa</taxon>
        <taxon>Arthropoda</taxon>
        <taxon>Hexapoda</taxon>
        <taxon>Insecta</taxon>
        <taxon>Pterygota</taxon>
        <taxon>Neoptera</taxon>
        <taxon>Paraneoptera</taxon>
        <taxon>Hemiptera</taxon>
        <taxon>Heteroptera</taxon>
        <taxon>Panheteroptera</taxon>
        <taxon>Pentatomomorpha</taxon>
        <taxon>Pentatomoidea</taxon>
        <taxon>Pentatomidae</taxon>
        <taxon>Pentatominae</taxon>
        <taxon>Nezara</taxon>
    </lineage>
</organism>